<evidence type="ECO:0000313" key="2">
    <source>
        <dbReference type="Proteomes" id="UP001204772"/>
    </source>
</evidence>
<name>A0ABT1FSQ1_9BACT</name>
<accession>A0ABT1FSQ1</accession>
<protein>
    <submittedName>
        <fullName evidence="1">Uncharacterized protein</fullName>
    </submittedName>
</protein>
<sequence>MPTLNEAIVRQQINTKFADNYSKAITAQDAREVANLLVDYTIERNFLTLIEYTDTTITLAVGSNVEVEEGPSIYPSLNITFL</sequence>
<keyword evidence="2" id="KW-1185">Reference proteome</keyword>
<organism evidence="1 2">
    <name type="scientific">Runella salmonicolor</name>
    <dbReference type="NCBI Taxonomy" id="2950278"/>
    <lineage>
        <taxon>Bacteria</taxon>
        <taxon>Pseudomonadati</taxon>
        <taxon>Bacteroidota</taxon>
        <taxon>Cytophagia</taxon>
        <taxon>Cytophagales</taxon>
        <taxon>Spirosomataceae</taxon>
        <taxon>Runella</taxon>
    </lineage>
</organism>
<evidence type="ECO:0000313" key="1">
    <source>
        <dbReference type="EMBL" id="MCP1384790.1"/>
    </source>
</evidence>
<dbReference type="Proteomes" id="UP001204772">
    <property type="component" value="Unassembled WGS sequence"/>
</dbReference>
<dbReference type="RefSeq" id="WP_253530639.1">
    <property type="nucleotide sequence ID" value="NZ_JAMZEL010000009.1"/>
</dbReference>
<gene>
    <name evidence="1" type="ORF">NCI00_20310</name>
</gene>
<dbReference type="EMBL" id="JAMZEL010000009">
    <property type="protein sequence ID" value="MCP1384790.1"/>
    <property type="molecule type" value="Genomic_DNA"/>
</dbReference>
<proteinExistence type="predicted"/>
<reference evidence="1 2" key="1">
    <citation type="submission" date="2022-06" db="EMBL/GenBank/DDBJ databases">
        <title>Runella sp. S5 genome sequencing.</title>
        <authorList>
            <person name="Park S."/>
        </authorList>
    </citation>
    <scope>NUCLEOTIDE SEQUENCE [LARGE SCALE GENOMIC DNA]</scope>
    <source>
        <strain evidence="1 2">S5</strain>
    </source>
</reference>
<comment type="caution">
    <text evidence="1">The sequence shown here is derived from an EMBL/GenBank/DDBJ whole genome shotgun (WGS) entry which is preliminary data.</text>
</comment>